<evidence type="ECO:0000256" key="1">
    <source>
        <dbReference type="ARBA" id="ARBA00022801"/>
    </source>
</evidence>
<dbReference type="Proteomes" id="UP001162891">
    <property type="component" value="Chromosome"/>
</dbReference>
<gene>
    <name evidence="6" type="ORF">AMOR_00800</name>
</gene>
<keyword evidence="7" id="KW-1185">Reference proteome</keyword>
<feature type="active site" evidence="4">
    <location>
        <position position="267"/>
    </location>
</feature>
<evidence type="ECO:0000313" key="6">
    <source>
        <dbReference type="EMBL" id="BDG01084.1"/>
    </source>
</evidence>
<evidence type="ECO:0000256" key="3">
    <source>
        <dbReference type="ARBA" id="ARBA00048267"/>
    </source>
</evidence>
<accession>A0ABM7WNP2</accession>
<dbReference type="Pfam" id="PF01339">
    <property type="entry name" value="CheB_methylest"/>
    <property type="match status" value="1"/>
</dbReference>
<sequence length="333" mass="32921">MTSVAVVLDDYALAAVPGLDGELARAGALVMRAFQGTPSPHLLRRYRGAAVVGGPDRAGLLARLERATTSVAAPVIGILPPGVPAGPELRGPGVVDLVPAGAPDIAARILLMANVPVVSAARAPRPGAGIAAAPAPVRGSGAPADVIAIASSTGGVWVLAALLRELPCRGRAALVAQHMEAEFVPFFAEWLEGASGWRTVLVDAPVPLAPGAAYVAVGGRDLLLDGSVLRAAPSSSRFVPSGDRLLACASRLGARATGLVLSGMGTDGAAGLAEIARAGGDAFCQAPATAVVPSMPESALRRTPAAVALPPAALAAALTARGTALHAGPPAGT</sequence>
<dbReference type="PROSITE" id="PS50122">
    <property type="entry name" value="CHEB"/>
    <property type="match status" value="1"/>
</dbReference>
<dbReference type="EC" id="3.1.1.61" evidence="2"/>
<dbReference type="InterPro" id="IPR035909">
    <property type="entry name" value="CheB_C"/>
</dbReference>
<feature type="active site" evidence="4">
    <location>
        <position position="152"/>
    </location>
</feature>
<reference evidence="7" key="1">
    <citation type="journal article" date="2022" name="Int. J. Syst. Evol. Microbiol.">
        <title>Anaeromyxobacter oryzae sp. nov., Anaeromyxobacter diazotrophicus sp. nov. and Anaeromyxobacter paludicola sp. nov., isolated from paddy soils.</title>
        <authorList>
            <person name="Itoh H."/>
            <person name="Xu Z."/>
            <person name="Mise K."/>
            <person name="Masuda Y."/>
            <person name="Ushijima N."/>
            <person name="Hayakawa C."/>
            <person name="Shiratori Y."/>
            <person name="Senoo K."/>
        </authorList>
    </citation>
    <scope>NUCLEOTIDE SEQUENCE [LARGE SCALE GENOMIC DNA]</scope>
    <source>
        <strain evidence="7">Red232</strain>
    </source>
</reference>
<dbReference type="RefSeq" id="WP_248357451.1">
    <property type="nucleotide sequence ID" value="NZ_AP025591.1"/>
</dbReference>
<keyword evidence="1 4" id="KW-0378">Hydrolase</keyword>
<dbReference type="Gene3D" id="3.40.50.180">
    <property type="entry name" value="Methylesterase CheB, C-terminal domain"/>
    <property type="match status" value="1"/>
</dbReference>
<feature type="active site" evidence="4">
    <location>
        <position position="178"/>
    </location>
</feature>
<dbReference type="InterPro" id="IPR000673">
    <property type="entry name" value="Sig_transdc_resp-reg_Me-estase"/>
</dbReference>
<dbReference type="PANTHER" id="PTHR42872:SF6">
    <property type="entry name" value="PROTEIN-GLUTAMATE METHYLESTERASE_PROTEIN-GLUTAMINE GLUTAMINASE"/>
    <property type="match status" value="1"/>
</dbReference>
<proteinExistence type="predicted"/>
<evidence type="ECO:0000256" key="2">
    <source>
        <dbReference type="ARBA" id="ARBA00039140"/>
    </source>
</evidence>
<protein>
    <recommendedName>
        <fullName evidence="2">protein-glutamate methylesterase</fullName>
        <ecNumber evidence="2">3.1.1.61</ecNumber>
    </recommendedName>
</protein>
<evidence type="ECO:0000256" key="4">
    <source>
        <dbReference type="PROSITE-ProRule" id="PRU00050"/>
    </source>
</evidence>
<dbReference type="CDD" id="cd16432">
    <property type="entry name" value="CheB_Rec"/>
    <property type="match status" value="1"/>
</dbReference>
<organism evidence="6 7">
    <name type="scientific">Anaeromyxobacter oryzae</name>
    <dbReference type="NCBI Taxonomy" id="2918170"/>
    <lineage>
        <taxon>Bacteria</taxon>
        <taxon>Pseudomonadati</taxon>
        <taxon>Myxococcota</taxon>
        <taxon>Myxococcia</taxon>
        <taxon>Myxococcales</taxon>
        <taxon>Cystobacterineae</taxon>
        <taxon>Anaeromyxobacteraceae</taxon>
        <taxon>Anaeromyxobacter</taxon>
    </lineage>
</organism>
<keyword evidence="4" id="KW-0145">Chemotaxis</keyword>
<comment type="catalytic activity">
    <reaction evidence="3">
        <text>[protein]-L-glutamate 5-O-methyl ester + H2O = L-glutamyl-[protein] + methanol + H(+)</text>
        <dbReference type="Rhea" id="RHEA:23236"/>
        <dbReference type="Rhea" id="RHEA-COMP:10208"/>
        <dbReference type="Rhea" id="RHEA-COMP:10311"/>
        <dbReference type="ChEBI" id="CHEBI:15377"/>
        <dbReference type="ChEBI" id="CHEBI:15378"/>
        <dbReference type="ChEBI" id="CHEBI:17790"/>
        <dbReference type="ChEBI" id="CHEBI:29973"/>
        <dbReference type="ChEBI" id="CHEBI:82795"/>
        <dbReference type="EC" id="3.1.1.61"/>
    </reaction>
</comment>
<dbReference type="PANTHER" id="PTHR42872">
    <property type="entry name" value="PROTEIN-GLUTAMATE METHYLESTERASE/PROTEIN-GLUTAMINE GLUTAMINASE"/>
    <property type="match status" value="1"/>
</dbReference>
<dbReference type="EMBL" id="AP025591">
    <property type="protein sequence ID" value="BDG01084.1"/>
    <property type="molecule type" value="Genomic_DNA"/>
</dbReference>
<evidence type="ECO:0000313" key="7">
    <source>
        <dbReference type="Proteomes" id="UP001162891"/>
    </source>
</evidence>
<name>A0ABM7WNP2_9BACT</name>
<dbReference type="SUPFAM" id="SSF52738">
    <property type="entry name" value="Methylesterase CheB, C-terminal domain"/>
    <property type="match status" value="1"/>
</dbReference>
<feature type="domain" description="CheB-type methylesterase" evidence="5">
    <location>
        <begin position="140"/>
        <end position="325"/>
    </location>
</feature>
<evidence type="ECO:0000259" key="5">
    <source>
        <dbReference type="PROSITE" id="PS50122"/>
    </source>
</evidence>